<gene>
    <name evidence="2" type="ORF">BECKLFY1418A_GA0070994_11179</name>
    <name evidence="1" type="ORF">BECKLFY1418B_GA0070995_11104</name>
</gene>
<reference evidence="1" key="1">
    <citation type="submission" date="2019-02" db="EMBL/GenBank/DDBJ databases">
        <authorList>
            <person name="Gruber-Vodicka R. H."/>
            <person name="Seah K. B. B."/>
        </authorList>
    </citation>
    <scope>NUCLEOTIDE SEQUENCE</scope>
    <source>
        <strain evidence="2">BECK_M6</strain>
        <strain evidence="1">BECK_M7</strain>
    </source>
</reference>
<evidence type="ECO:0000313" key="2">
    <source>
        <dbReference type="EMBL" id="VFK00480.1"/>
    </source>
</evidence>
<name>A0A450UZ85_9GAMM</name>
<dbReference type="EMBL" id="CAADFH010000117">
    <property type="protein sequence ID" value="VFK00480.1"/>
    <property type="molecule type" value="Genomic_DNA"/>
</dbReference>
<proteinExistence type="predicted"/>
<sequence>MDRPRVEHDSFPNDVKRDTERLFYCTMGAAGLFFDPCVTQRSMLHPRLGG</sequence>
<organism evidence="1">
    <name type="scientific">Candidatus Kentrum sp. LFY</name>
    <dbReference type="NCBI Taxonomy" id="2126342"/>
    <lineage>
        <taxon>Bacteria</taxon>
        <taxon>Pseudomonadati</taxon>
        <taxon>Pseudomonadota</taxon>
        <taxon>Gammaproteobacteria</taxon>
        <taxon>Candidatus Kentrum</taxon>
    </lineage>
</organism>
<dbReference type="AlphaFoldDB" id="A0A450UZ85"/>
<dbReference type="EMBL" id="CAADFF010000110">
    <property type="protein sequence ID" value="VFJ97880.1"/>
    <property type="molecule type" value="Genomic_DNA"/>
</dbReference>
<accession>A0A450UZ85</accession>
<protein>
    <submittedName>
        <fullName evidence="1">Uncharacterized protein</fullName>
    </submittedName>
</protein>
<evidence type="ECO:0000313" key="1">
    <source>
        <dbReference type="EMBL" id="VFJ97880.1"/>
    </source>
</evidence>